<dbReference type="RefSeq" id="WP_007568433.1">
    <property type="nucleotide sequence ID" value="NZ_DS981474.1"/>
</dbReference>
<comment type="caution">
    <text evidence="1">The sequence shown here is derived from an EMBL/GenBank/DDBJ whole genome shotgun (WGS) entry which is preliminary data.</text>
</comment>
<evidence type="ECO:0000313" key="1">
    <source>
        <dbReference type="EMBL" id="EDV02243.1"/>
    </source>
</evidence>
<name>B3JFJ3_9BACT</name>
<sequence length="52" mass="6161">MTNDYAFLALLKNLNIIYHACFLTKKAYGQLRTAQLWYLIPLSWFQDTPFGF</sequence>
<dbReference type="Proteomes" id="UP000003146">
    <property type="component" value="Unassembled WGS sequence"/>
</dbReference>
<dbReference type="AlphaFoldDB" id="B3JFJ3"/>
<accession>B3JFJ3</accession>
<protein>
    <submittedName>
        <fullName evidence="1">Uncharacterized protein</fullName>
    </submittedName>
</protein>
<proteinExistence type="predicted"/>
<reference evidence="1 2" key="1">
    <citation type="submission" date="2008-04" db="EMBL/GenBank/DDBJ databases">
        <title>Draft genome sequence of Bacteroides coprocola (DSM 17136).</title>
        <authorList>
            <person name="Sudarsanam P."/>
            <person name="Ley R."/>
            <person name="Guruge J."/>
            <person name="Turnbaugh P.J."/>
            <person name="Mahowald M."/>
            <person name="Liep D."/>
            <person name="Gordon J."/>
        </authorList>
    </citation>
    <scope>NUCLEOTIDE SEQUENCE [LARGE SCALE GENOMIC DNA]</scope>
    <source>
        <strain evidence="1 2">DSM 17136</strain>
    </source>
</reference>
<dbReference type="EMBL" id="ABIY02000057">
    <property type="protein sequence ID" value="EDV02243.1"/>
    <property type="molecule type" value="Genomic_DNA"/>
</dbReference>
<dbReference type="HOGENOM" id="CLU_3076614_0_0_10"/>
<organism evidence="1 2">
    <name type="scientific">Phocaeicola coprocola DSM 17136</name>
    <dbReference type="NCBI Taxonomy" id="470145"/>
    <lineage>
        <taxon>Bacteria</taxon>
        <taxon>Pseudomonadati</taxon>
        <taxon>Bacteroidota</taxon>
        <taxon>Bacteroidia</taxon>
        <taxon>Bacteroidales</taxon>
        <taxon>Bacteroidaceae</taxon>
        <taxon>Phocaeicola</taxon>
    </lineage>
</organism>
<reference evidence="1 2" key="2">
    <citation type="submission" date="2008-04" db="EMBL/GenBank/DDBJ databases">
        <authorList>
            <person name="Fulton L."/>
            <person name="Clifton S."/>
            <person name="Fulton B."/>
            <person name="Xu J."/>
            <person name="Minx P."/>
            <person name="Pepin K.H."/>
            <person name="Johnson M."/>
            <person name="Thiruvilangam P."/>
            <person name="Bhonagiri V."/>
            <person name="Nash W.E."/>
            <person name="Mardis E.R."/>
            <person name="Wilson R.K."/>
        </authorList>
    </citation>
    <scope>NUCLEOTIDE SEQUENCE [LARGE SCALE GENOMIC DNA]</scope>
    <source>
        <strain evidence="1 2">DSM 17136</strain>
    </source>
</reference>
<evidence type="ECO:0000313" key="2">
    <source>
        <dbReference type="Proteomes" id="UP000003146"/>
    </source>
</evidence>
<gene>
    <name evidence="1" type="ORF">BACCOP_00642</name>
</gene>